<proteinExistence type="predicted"/>
<sequence>MIVMKTLFTVIALSLAVAGSAQTVKKWQGASSEVWDFVTPNWLPVEGLPLPTVLAEGDHALFDDSRYEKEGAEKVVVGGTLNLGGVEVNNSEAFPYVFEPGVEVEAKLTGAGALVKEGAGELTTNVVNELLGGTIVREGMLTSPKVDDPNVFGPKVRLEGGTIQLSTSASGSTSYTMNSEIEIPEGSTGTVIAHRYSVFLNHLTGSGTLHFISRGERAFVRLDQEATNWKDFTGNVIVSGDTKFNPGYTGLGLQTGITWNAGDFEGKDSTFADNSISLMDGGALYSQSGERCYVIGELKGDETSIIHGYMKSSTTPGIYWMVGGLNTDVEFAGKILPVATTDILVGGETVAMPRRDNRVGLIKVGTGTYTFTNGENYITGGIDVVEGKVLISNPEGTRSGTGHSSSYETVVWVKEGAALGGSGRISGSVEVAGTLEPGDNGVGVLTVKDFDPSMMEDGKEPKAFTVFLEATSSLVLELGSIDASDKLVSDSIKVEGGVLDVRLATYYSLNVGDAIQLWDAALADNSVAFSEILLPMTDEGWVWDTSALMETGVITLTAGGGEFTSLRNPVAESAQLFPNPSNGRFTVSLATSENFTVEVFNASGQMVKRQEAFGHETTISLDGVQAGLYVVRLNTAEGVIVKKMVVQ</sequence>
<dbReference type="Pfam" id="PF18962">
    <property type="entry name" value="Por_Secre_tail"/>
    <property type="match status" value="1"/>
</dbReference>
<dbReference type="EMBL" id="BAZW01000002">
    <property type="protein sequence ID" value="GAO28409.1"/>
    <property type="molecule type" value="Genomic_DNA"/>
</dbReference>
<evidence type="ECO:0000313" key="3">
    <source>
        <dbReference type="EMBL" id="GAO28409.1"/>
    </source>
</evidence>
<gene>
    <name evidence="3" type="ORF">JCM15548_1498</name>
</gene>
<evidence type="ECO:0000313" key="4">
    <source>
        <dbReference type="Proteomes" id="UP000032900"/>
    </source>
</evidence>
<feature type="chain" id="PRO_5002428465" description="Secretion system C-terminal sorting domain-containing protein" evidence="1">
    <location>
        <begin position="22"/>
        <end position="647"/>
    </location>
</feature>
<reference evidence="3 4" key="1">
    <citation type="journal article" date="2015" name="Microbes Environ.">
        <title>Distribution and evolution of nitrogen fixation genes in the phylum bacteroidetes.</title>
        <authorList>
            <person name="Inoue J."/>
            <person name="Oshima K."/>
            <person name="Suda W."/>
            <person name="Sakamoto M."/>
            <person name="Iino T."/>
            <person name="Noda S."/>
            <person name="Hongoh Y."/>
            <person name="Hattori M."/>
            <person name="Ohkuma M."/>
        </authorList>
    </citation>
    <scope>NUCLEOTIDE SEQUENCE [LARGE SCALE GENOMIC DNA]</scope>
    <source>
        <strain evidence="3">JCM 15548</strain>
    </source>
</reference>
<dbReference type="Proteomes" id="UP000032900">
    <property type="component" value="Unassembled WGS sequence"/>
</dbReference>
<keyword evidence="4" id="KW-1185">Reference proteome</keyword>
<comment type="caution">
    <text evidence="3">The sequence shown here is derived from an EMBL/GenBank/DDBJ whole genome shotgun (WGS) entry which is preliminary data.</text>
</comment>
<keyword evidence="1" id="KW-0732">Signal</keyword>
<protein>
    <recommendedName>
        <fullName evidence="2">Secretion system C-terminal sorting domain-containing protein</fullName>
    </recommendedName>
</protein>
<dbReference type="SUPFAM" id="SSF51126">
    <property type="entry name" value="Pectin lyase-like"/>
    <property type="match status" value="1"/>
</dbReference>
<feature type="signal peptide" evidence="1">
    <location>
        <begin position="1"/>
        <end position="21"/>
    </location>
</feature>
<name>A0A0E9LT48_9BACT</name>
<dbReference type="NCBIfam" id="TIGR04183">
    <property type="entry name" value="Por_Secre_tail"/>
    <property type="match status" value="1"/>
</dbReference>
<organism evidence="3 4">
    <name type="scientific">Geofilum rubicundum JCM 15548</name>
    <dbReference type="NCBI Taxonomy" id="1236989"/>
    <lineage>
        <taxon>Bacteria</taxon>
        <taxon>Pseudomonadati</taxon>
        <taxon>Bacteroidota</taxon>
        <taxon>Bacteroidia</taxon>
        <taxon>Marinilabiliales</taxon>
        <taxon>Marinilabiliaceae</taxon>
        <taxon>Geofilum</taxon>
    </lineage>
</organism>
<evidence type="ECO:0000259" key="2">
    <source>
        <dbReference type="Pfam" id="PF18962"/>
    </source>
</evidence>
<dbReference type="STRING" id="1236989.JCM15548_1498"/>
<accession>A0A0E9LT48</accession>
<evidence type="ECO:0000256" key="1">
    <source>
        <dbReference type="SAM" id="SignalP"/>
    </source>
</evidence>
<dbReference type="InterPro" id="IPR011050">
    <property type="entry name" value="Pectin_lyase_fold/virulence"/>
</dbReference>
<dbReference type="AlphaFoldDB" id="A0A0E9LT48"/>
<dbReference type="InterPro" id="IPR026444">
    <property type="entry name" value="Secre_tail"/>
</dbReference>
<feature type="domain" description="Secretion system C-terminal sorting" evidence="2">
    <location>
        <begin position="576"/>
        <end position="646"/>
    </location>
</feature>